<name>A0AAN9L4P3_CANGL</name>
<protein>
    <submittedName>
        <fullName evidence="1">Uncharacterized protein</fullName>
    </submittedName>
</protein>
<dbReference type="AlphaFoldDB" id="A0AAN9L4P3"/>
<gene>
    <name evidence="1" type="ORF">VNO77_23058</name>
</gene>
<dbReference type="EMBL" id="JAYMYQ010000005">
    <property type="protein sequence ID" value="KAK7328921.1"/>
    <property type="molecule type" value="Genomic_DNA"/>
</dbReference>
<comment type="caution">
    <text evidence="1">The sequence shown here is derived from an EMBL/GenBank/DDBJ whole genome shotgun (WGS) entry which is preliminary data.</text>
</comment>
<dbReference type="Proteomes" id="UP001367508">
    <property type="component" value="Unassembled WGS sequence"/>
</dbReference>
<evidence type="ECO:0000313" key="1">
    <source>
        <dbReference type="EMBL" id="KAK7328921.1"/>
    </source>
</evidence>
<reference evidence="1 2" key="1">
    <citation type="submission" date="2024-01" db="EMBL/GenBank/DDBJ databases">
        <title>The genomes of 5 underutilized Papilionoideae crops provide insights into root nodulation and disease resistanc.</title>
        <authorList>
            <person name="Jiang F."/>
        </authorList>
    </citation>
    <scope>NUCLEOTIDE SEQUENCE [LARGE SCALE GENOMIC DNA]</scope>
    <source>
        <strain evidence="1">LVBAO_FW01</strain>
        <tissue evidence="1">Leaves</tissue>
    </source>
</reference>
<keyword evidence="2" id="KW-1185">Reference proteome</keyword>
<sequence>MVGRTHHSRSIGNKKRALEAIPHYLEIFLRIAKAIRRILSCVNSRSLMAASEFLKDVRTTKLNVLGVEIRISHANMLDPKRCKLALYSHGKTIYGAFIRHGGSGRTVQVDDIIVENISNTHAFVHFLIQGYTGGDETVSFFNNVPEFTNVHFAENLLSLTIVPLSISKHYEQEEYLMVVTVFGEKCLKQDSDLGPRVVGQRANPPSWTPNLILILTNMLGIGRLIESNPQGSSPLEAPNFLTRLQPATCILHVQASRLFHLVSWVNTPLGLPLANLHRTSIEKSQ</sequence>
<accession>A0AAN9L4P3</accession>
<evidence type="ECO:0000313" key="2">
    <source>
        <dbReference type="Proteomes" id="UP001367508"/>
    </source>
</evidence>
<proteinExistence type="predicted"/>
<organism evidence="1 2">
    <name type="scientific">Canavalia gladiata</name>
    <name type="common">Sword bean</name>
    <name type="synonym">Dolichos gladiatus</name>
    <dbReference type="NCBI Taxonomy" id="3824"/>
    <lineage>
        <taxon>Eukaryota</taxon>
        <taxon>Viridiplantae</taxon>
        <taxon>Streptophyta</taxon>
        <taxon>Embryophyta</taxon>
        <taxon>Tracheophyta</taxon>
        <taxon>Spermatophyta</taxon>
        <taxon>Magnoliopsida</taxon>
        <taxon>eudicotyledons</taxon>
        <taxon>Gunneridae</taxon>
        <taxon>Pentapetalae</taxon>
        <taxon>rosids</taxon>
        <taxon>fabids</taxon>
        <taxon>Fabales</taxon>
        <taxon>Fabaceae</taxon>
        <taxon>Papilionoideae</taxon>
        <taxon>50 kb inversion clade</taxon>
        <taxon>NPAAA clade</taxon>
        <taxon>indigoferoid/millettioid clade</taxon>
        <taxon>Phaseoleae</taxon>
        <taxon>Canavalia</taxon>
    </lineage>
</organism>